<reference evidence="2 3" key="1">
    <citation type="journal article" date="2011" name="J. Bacteriol.">
        <title>Genome sequence of Chthoniobacter flavus Ellin428, an aerobic heterotrophic soil bacterium.</title>
        <authorList>
            <person name="Kant R."/>
            <person name="van Passel M.W."/>
            <person name="Palva A."/>
            <person name="Lucas S."/>
            <person name="Lapidus A."/>
            <person name="Glavina Del Rio T."/>
            <person name="Dalin E."/>
            <person name="Tice H."/>
            <person name="Bruce D."/>
            <person name="Goodwin L."/>
            <person name="Pitluck S."/>
            <person name="Larimer F.W."/>
            <person name="Land M.L."/>
            <person name="Hauser L."/>
            <person name="Sangwan P."/>
            <person name="de Vos W.M."/>
            <person name="Janssen P.H."/>
            <person name="Smidt H."/>
        </authorList>
    </citation>
    <scope>NUCLEOTIDE SEQUENCE [LARGE SCALE GENOMIC DNA]</scope>
    <source>
        <strain evidence="2 3">Ellin428</strain>
    </source>
</reference>
<evidence type="ECO:0000259" key="1">
    <source>
        <dbReference type="Pfam" id="PF01370"/>
    </source>
</evidence>
<dbReference type="SUPFAM" id="SSF51735">
    <property type="entry name" value="NAD(P)-binding Rossmann-fold domains"/>
    <property type="match status" value="1"/>
</dbReference>
<protein>
    <submittedName>
        <fullName evidence="2">NAD-dependent epimerase/dehydratase</fullName>
    </submittedName>
</protein>
<comment type="caution">
    <text evidence="2">The sequence shown here is derived from an EMBL/GenBank/DDBJ whole genome shotgun (WGS) entry which is preliminary data.</text>
</comment>
<dbReference type="PANTHER" id="PTHR12126:SF11">
    <property type="entry name" value="NADH DEHYDROGENASE [UBIQUINONE] 1 ALPHA SUBCOMPLEX SUBUNIT 9, MITOCHONDRIAL"/>
    <property type="match status" value="1"/>
</dbReference>
<gene>
    <name evidence="2" type="ORF">CfE428DRAFT_4043</name>
</gene>
<keyword evidence="3" id="KW-1185">Reference proteome</keyword>
<dbReference type="STRING" id="497964.CfE428DRAFT_4043"/>
<dbReference type="GO" id="GO:0044877">
    <property type="term" value="F:protein-containing complex binding"/>
    <property type="evidence" value="ECO:0007669"/>
    <property type="project" value="TreeGrafter"/>
</dbReference>
<name>B4D554_9BACT</name>
<dbReference type="Proteomes" id="UP000005824">
    <property type="component" value="Unassembled WGS sequence"/>
</dbReference>
<dbReference type="AlphaFoldDB" id="B4D554"/>
<dbReference type="InterPro" id="IPR001509">
    <property type="entry name" value="Epimerase_deHydtase"/>
</dbReference>
<evidence type="ECO:0000313" key="2">
    <source>
        <dbReference type="EMBL" id="EDY18259.1"/>
    </source>
</evidence>
<dbReference type="eggNOG" id="COG0702">
    <property type="taxonomic scope" value="Bacteria"/>
</dbReference>
<dbReference type="InterPro" id="IPR036291">
    <property type="entry name" value="NAD(P)-bd_dom_sf"/>
</dbReference>
<dbReference type="Pfam" id="PF01370">
    <property type="entry name" value="Epimerase"/>
    <property type="match status" value="1"/>
</dbReference>
<evidence type="ECO:0000313" key="3">
    <source>
        <dbReference type="Proteomes" id="UP000005824"/>
    </source>
</evidence>
<accession>B4D554</accession>
<organism evidence="2 3">
    <name type="scientific">Chthoniobacter flavus Ellin428</name>
    <dbReference type="NCBI Taxonomy" id="497964"/>
    <lineage>
        <taxon>Bacteria</taxon>
        <taxon>Pseudomonadati</taxon>
        <taxon>Verrucomicrobiota</taxon>
        <taxon>Spartobacteria</taxon>
        <taxon>Chthoniobacterales</taxon>
        <taxon>Chthoniobacteraceae</taxon>
        <taxon>Chthoniobacter</taxon>
    </lineage>
</organism>
<dbReference type="EMBL" id="ABVL01000013">
    <property type="protein sequence ID" value="EDY18259.1"/>
    <property type="molecule type" value="Genomic_DNA"/>
</dbReference>
<dbReference type="InterPro" id="IPR051207">
    <property type="entry name" value="ComplexI_NDUFA9_subunit"/>
</dbReference>
<dbReference type="InParanoid" id="B4D554"/>
<feature type="domain" description="NAD-dependent epimerase/dehydratase" evidence="1">
    <location>
        <begin position="41"/>
        <end position="172"/>
    </location>
</feature>
<sequence>MARCFRAHGWDVLGFGRRSVTYAQRVPYQLGDDPWSLPWGEVDALVHCAYDFRPKSPGKIHEINVDGSIGLLRAAREAGVKRAVFISSLSSFPGCRSLYGQAKLEVEAAALELGWAVVRPGLVWSNTSGSLMRSLERAASGRFIPLIGDGSYIQYLVFDEDLAELVFALCQSDAPSISHAISAAHPEKISLRSLLQRMADKQGNRPTFVPIPWRLMHAGLKALETLGLPAPFRSDSLIGIVFQNPAPEFALPELPQVTFRPFA</sequence>
<proteinExistence type="predicted"/>
<dbReference type="Gene3D" id="3.40.50.720">
    <property type="entry name" value="NAD(P)-binding Rossmann-like Domain"/>
    <property type="match status" value="1"/>
</dbReference>
<dbReference type="PANTHER" id="PTHR12126">
    <property type="entry name" value="NADH-UBIQUINONE OXIDOREDUCTASE 39 KDA SUBUNIT-RELATED"/>
    <property type="match status" value="1"/>
</dbReference>